<sequence length="188" mass="19816">MARADRALPRWAAWSVGAGLVVVAWFVALVTPGEEQIQAPMPLIAAVGEEAVGRNIAATISDVRRTSELHAGDWSAEGNWIVVDLDVASVTSEDLVSLNHAELVVDGVRYGASERPDSLFREQLSAGVPIGGGLAFELPADLDSGDATLELALSSDRRLDSMIVLDFDLGAAPTAPSDELPETGWANL</sequence>
<dbReference type="InterPro" id="IPR029050">
    <property type="entry name" value="Immunoprotect_excell_Ig-like"/>
</dbReference>
<protein>
    <recommendedName>
        <fullName evidence="4">DUF4352 domain-containing protein</fullName>
    </recommendedName>
</protein>
<dbReference type="Gene3D" id="2.60.40.1240">
    <property type="match status" value="1"/>
</dbReference>
<dbReference type="EMBL" id="CP151632">
    <property type="protein sequence ID" value="WZO34458.1"/>
    <property type="molecule type" value="Genomic_DNA"/>
</dbReference>
<keyword evidence="2" id="KW-0472">Membrane</keyword>
<proteinExistence type="predicted"/>
<keyword evidence="2" id="KW-0812">Transmembrane</keyword>
<reference evidence="3" key="1">
    <citation type="submission" date="2024-04" db="EMBL/GenBank/DDBJ databases">
        <authorList>
            <person name="Roder T."/>
            <person name="Oberhansli S."/>
            <person name="Kreuzer M."/>
        </authorList>
    </citation>
    <scope>NUCLEOTIDE SEQUENCE</scope>
    <source>
        <strain evidence="3">LWS13-1.2</strain>
    </source>
</reference>
<evidence type="ECO:0000256" key="2">
    <source>
        <dbReference type="SAM" id="Phobius"/>
    </source>
</evidence>
<gene>
    <name evidence="3" type="ORF">MRBLWS13_002119</name>
</gene>
<name>A0AAU6SC16_9MICO</name>
<dbReference type="AlphaFoldDB" id="A0AAU6SC16"/>
<evidence type="ECO:0000256" key="1">
    <source>
        <dbReference type="ARBA" id="ARBA00022729"/>
    </source>
</evidence>
<accession>A0AAU6SC16</accession>
<keyword evidence="1" id="KW-0732">Signal</keyword>
<feature type="transmembrane region" description="Helical" evidence="2">
    <location>
        <begin position="12"/>
        <end position="31"/>
    </location>
</feature>
<evidence type="ECO:0008006" key="4">
    <source>
        <dbReference type="Google" id="ProtNLM"/>
    </source>
</evidence>
<evidence type="ECO:0000313" key="3">
    <source>
        <dbReference type="EMBL" id="WZO34458.1"/>
    </source>
</evidence>
<organism evidence="3">
    <name type="scientific">Microbacterium sp. LWS13-1.2</name>
    <dbReference type="NCBI Taxonomy" id="3135264"/>
    <lineage>
        <taxon>Bacteria</taxon>
        <taxon>Bacillati</taxon>
        <taxon>Actinomycetota</taxon>
        <taxon>Actinomycetes</taxon>
        <taxon>Micrococcales</taxon>
        <taxon>Microbacteriaceae</taxon>
        <taxon>Microbacterium</taxon>
    </lineage>
</organism>
<keyword evidence="2" id="KW-1133">Transmembrane helix</keyword>
<dbReference type="RefSeq" id="WP_349425345.1">
    <property type="nucleotide sequence ID" value="NZ_CP151632.1"/>
</dbReference>